<dbReference type="EMBL" id="CP048268">
    <property type="protein sequence ID" value="QYN52024.1"/>
    <property type="molecule type" value="Genomic_DNA"/>
</dbReference>
<proteinExistence type="predicted"/>
<feature type="transmembrane region" description="Helical" evidence="1">
    <location>
        <begin position="360"/>
        <end position="381"/>
    </location>
</feature>
<keyword evidence="1" id="KW-0812">Transmembrane</keyword>
<keyword evidence="3" id="KW-1185">Reference proteome</keyword>
<name>A0ABX8W3B3_9LACO</name>
<accession>A0ABX8W3B3</accession>
<feature type="transmembrane region" description="Helical" evidence="1">
    <location>
        <begin position="16"/>
        <end position="36"/>
    </location>
</feature>
<evidence type="ECO:0000256" key="1">
    <source>
        <dbReference type="SAM" id="Phobius"/>
    </source>
</evidence>
<feature type="transmembrane region" description="Helical" evidence="1">
    <location>
        <begin position="218"/>
        <end position="243"/>
    </location>
</feature>
<reference evidence="2 3" key="1">
    <citation type="submission" date="2020-01" db="EMBL/GenBank/DDBJ databases">
        <title>Vast differences in strain-level diversity in the gut microbiota of two closely related honey bee species.</title>
        <authorList>
            <person name="Ellegaard K.M."/>
            <person name="Suenami S."/>
            <person name="Miyazaki R."/>
            <person name="Engel P."/>
        </authorList>
    </citation>
    <scope>NUCLEOTIDE SEQUENCE [LARGE SCALE GENOMIC DNA]</scope>
    <source>
        <strain evidence="2 3">ESL0416</strain>
    </source>
</reference>
<evidence type="ECO:0000313" key="2">
    <source>
        <dbReference type="EMBL" id="QYN52024.1"/>
    </source>
</evidence>
<dbReference type="RefSeq" id="WP_220220528.1">
    <property type="nucleotide sequence ID" value="NZ_CP048268.1"/>
</dbReference>
<keyword evidence="1" id="KW-0472">Membrane</keyword>
<gene>
    <name evidence="2" type="ORF">GYM71_00680</name>
</gene>
<sequence>MEYLLFELKKVSKNKLALISISILIIISGIVLFMNLHAESEFTLQAGARKEITYYQAENAKLKKELLQQKKNSDLYRETKYAIKSNEKISSQDYQIQQAAQANKWHRAYTLMWEKKKKEKKYLEAIDSNQINQAQVKELNTKLDFFTYLKLKPLAYESQDMPVTGIQFWLHLNKQYLPYLFTLVALFILTLLFTENYKQKLNPTKLIPISKLRLTSTEITAGLILIGGSFLVINLLMFIAATFCAGSGNLEFPYLTHSFVNGKVTNNFVASGKLILPIITLQILGILFLVVLVRLFAKIFRTQLPTLLFTLLLVLGVNIAEIAVPIFKKISAWLPMTYLNAVDSASGYLGLIYQNSHLNFASGIIVLLFSTIVILGLTFIIESLQKF</sequence>
<evidence type="ECO:0008006" key="4">
    <source>
        <dbReference type="Google" id="ProtNLM"/>
    </source>
</evidence>
<evidence type="ECO:0000313" key="3">
    <source>
        <dbReference type="Proteomes" id="UP000826550"/>
    </source>
</evidence>
<protein>
    <recommendedName>
        <fullName evidence="4">ABC transporter permease</fullName>
    </recommendedName>
</protein>
<feature type="transmembrane region" description="Helical" evidence="1">
    <location>
        <begin position="274"/>
        <end position="295"/>
    </location>
</feature>
<feature type="transmembrane region" description="Helical" evidence="1">
    <location>
        <begin position="176"/>
        <end position="197"/>
    </location>
</feature>
<feature type="transmembrane region" description="Helical" evidence="1">
    <location>
        <begin position="307"/>
        <end position="327"/>
    </location>
</feature>
<organism evidence="2 3">
    <name type="scientific">Lactobacillus panisapium</name>
    <dbReference type="NCBI Taxonomy" id="2012495"/>
    <lineage>
        <taxon>Bacteria</taxon>
        <taxon>Bacillati</taxon>
        <taxon>Bacillota</taxon>
        <taxon>Bacilli</taxon>
        <taxon>Lactobacillales</taxon>
        <taxon>Lactobacillaceae</taxon>
        <taxon>Lactobacillus</taxon>
    </lineage>
</organism>
<dbReference type="Proteomes" id="UP000826550">
    <property type="component" value="Chromosome"/>
</dbReference>
<keyword evidence="1" id="KW-1133">Transmembrane helix</keyword>